<reference evidence="3" key="1">
    <citation type="journal article" date="2019" name="Int. J. Syst. Evol. Microbiol.">
        <title>The Global Catalogue of Microorganisms (GCM) 10K type strain sequencing project: providing services to taxonomists for standard genome sequencing and annotation.</title>
        <authorList>
            <consortium name="The Broad Institute Genomics Platform"/>
            <consortium name="The Broad Institute Genome Sequencing Center for Infectious Disease"/>
            <person name="Wu L."/>
            <person name="Ma J."/>
        </authorList>
    </citation>
    <scope>NUCLEOTIDE SEQUENCE [LARGE SCALE GENOMIC DNA]</scope>
    <source>
        <strain evidence="3">JCM 16673</strain>
    </source>
</reference>
<dbReference type="Proteomes" id="UP001501353">
    <property type="component" value="Unassembled WGS sequence"/>
</dbReference>
<gene>
    <name evidence="2" type="ORF">GCM10022212_19300</name>
</gene>
<organism evidence="2 3">
    <name type="scientific">Actimicrobium antarcticum</name>
    <dbReference type="NCBI Taxonomy" id="1051899"/>
    <lineage>
        <taxon>Bacteria</taxon>
        <taxon>Pseudomonadati</taxon>
        <taxon>Pseudomonadota</taxon>
        <taxon>Betaproteobacteria</taxon>
        <taxon>Burkholderiales</taxon>
        <taxon>Oxalobacteraceae</taxon>
        <taxon>Actimicrobium</taxon>
    </lineage>
</organism>
<sequence length="416" mass="45284">MKIDAIEFEMSSELTRLPAAPQSVNGHLKPTRQPPGNAPSTAVLQASGTLPLATNSHLTEAASLQEIPDDFLLGGNNGMQKLALATSEAAQAIEEAAILFANEQNSLVESMLTEAIDTTAPQESTPTAWGMLFDLYQVTDRQIAFENLSIKYASRFETSPPPWIARTGIRTVTSTVPARTRASVALSGKLDGTFQKQLDRIQKLGESNSLLQLDLTQVAAVNFEGCALLLATLEKLREMTCGVSLVNATEFAQKIRSTVEVGRRDDSEAPWLLLLEILQLQGRQQDFEDTSIDYCVTFEVSPPAFIPSGTNLADHEATAISASVPVNVFRMPALILGKTDVVGTILQFARQHNHAIFDCSDLVRVDFSAAGQLLTGLTPLARDDRIIEMRNLNQLVIALFNVMGLQAIVRILPRKE</sequence>
<dbReference type="EMBL" id="BAAAZE010000008">
    <property type="protein sequence ID" value="GAA4022279.1"/>
    <property type="molecule type" value="Genomic_DNA"/>
</dbReference>
<name>A0ABP7T7X0_9BURK</name>
<dbReference type="RefSeq" id="WP_344763092.1">
    <property type="nucleotide sequence ID" value="NZ_BAAAZE010000008.1"/>
</dbReference>
<evidence type="ECO:0008006" key="4">
    <source>
        <dbReference type="Google" id="ProtNLM"/>
    </source>
</evidence>
<dbReference type="SUPFAM" id="SSF52091">
    <property type="entry name" value="SpoIIaa-like"/>
    <property type="match status" value="2"/>
</dbReference>
<proteinExistence type="predicted"/>
<evidence type="ECO:0000313" key="2">
    <source>
        <dbReference type="EMBL" id="GAA4022279.1"/>
    </source>
</evidence>
<evidence type="ECO:0000256" key="1">
    <source>
        <dbReference type="SAM" id="MobiDB-lite"/>
    </source>
</evidence>
<dbReference type="Gene3D" id="3.30.750.24">
    <property type="entry name" value="STAS domain"/>
    <property type="match status" value="1"/>
</dbReference>
<dbReference type="InterPro" id="IPR036513">
    <property type="entry name" value="STAS_dom_sf"/>
</dbReference>
<evidence type="ECO:0000313" key="3">
    <source>
        <dbReference type="Proteomes" id="UP001501353"/>
    </source>
</evidence>
<keyword evidence="3" id="KW-1185">Reference proteome</keyword>
<feature type="region of interest" description="Disordered" evidence="1">
    <location>
        <begin position="18"/>
        <end position="39"/>
    </location>
</feature>
<comment type="caution">
    <text evidence="2">The sequence shown here is derived from an EMBL/GenBank/DDBJ whole genome shotgun (WGS) entry which is preliminary data.</text>
</comment>
<accession>A0ABP7T7X0</accession>
<protein>
    <recommendedName>
        <fullName evidence="4">STAS domain-containing protein</fullName>
    </recommendedName>
</protein>